<feature type="transmembrane region" description="Helical" evidence="7">
    <location>
        <begin position="12"/>
        <end position="33"/>
    </location>
</feature>
<evidence type="ECO:0000259" key="8">
    <source>
        <dbReference type="Pfam" id="PF00924"/>
    </source>
</evidence>
<dbReference type="InterPro" id="IPR011066">
    <property type="entry name" value="MscS_channel_C_sf"/>
</dbReference>
<reference evidence="11 12" key="1">
    <citation type="submission" date="2017-06" db="EMBL/GenBank/DDBJ databases">
        <title>Novel microbial phyla capable of carbon fixation and sulfur reduction in deep-sea sediments.</title>
        <authorList>
            <person name="Huang J."/>
            <person name="Baker B."/>
            <person name="Wang Y."/>
        </authorList>
    </citation>
    <scope>NUCLEOTIDE SEQUENCE [LARGE SCALE GENOMIC DNA]</scope>
    <source>
        <strain evidence="11">B3_LCP</strain>
    </source>
</reference>
<keyword evidence="6 7" id="KW-0472">Membrane</keyword>
<evidence type="ECO:0000256" key="5">
    <source>
        <dbReference type="ARBA" id="ARBA00022989"/>
    </source>
</evidence>
<dbReference type="Gene3D" id="2.30.30.60">
    <property type="match status" value="1"/>
</dbReference>
<proteinExistence type="inferred from homology"/>
<dbReference type="InterPro" id="IPR023408">
    <property type="entry name" value="MscS_beta-dom_sf"/>
</dbReference>
<dbReference type="SUPFAM" id="SSF82689">
    <property type="entry name" value="Mechanosensitive channel protein MscS (YggB), C-terminal domain"/>
    <property type="match status" value="1"/>
</dbReference>
<comment type="similarity">
    <text evidence="2">Belongs to the MscS (TC 1.A.23) family.</text>
</comment>
<evidence type="ECO:0000313" key="11">
    <source>
        <dbReference type="EMBL" id="TKJ40327.1"/>
    </source>
</evidence>
<feature type="transmembrane region" description="Helical" evidence="7">
    <location>
        <begin position="96"/>
        <end position="118"/>
    </location>
</feature>
<dbReference type="Pfam" id="PF21088">
    <property type="entry name" value="MS_channel_1st"/>
    <property type="match status" value="1"/>
</dbReference>
<dbReference type="Proteomes" id="UP000319619">
    <property type="component" value="Unassembled WGS sequence"/>
</dbReference>
<name>A0A532V029_UNCL8</name>
<evidence type="ECO:0000256" key="3">
    <source>
        <dbReference type="ARBA" id="ARBA00022475"/>
    </source>
</evidence>
<protein>
    <submittedName>
        <fullName evidence="11">Mechanosensitive ion channel protein MscS</fullName>
    </submittedName>
</protein>
<evidence type="ECO:0000256" key="4">
    <source>
        <dbReference type="ARBA" id="ARBA00022692"/>
    </source>
</evidence>
<evidence type="ECO:0000313" key="12">
    <source>
        <dbReference type="Proteomes" id="UP000319619"/>
    </source>
</evidence>
<evidence type="ECO:0000256" key="1">
    <source>
        <dbReference type="ARBA" id="ARBA00004651"/>
    </source>
</evidence>
<evidence type="ECO:0000256" key="6">
    <source>
        <dbReference type="ARBA" id="ARBA00023136"/>
    </source>
</evidence>
<dbReference type="AlphaFoldDB" id="A0A532V029"/>
<evidence type="ECO:0000259" key="9">
    <source>
        <dbReference type="Pfam" id="PF21082"/>
    </source>
</evidence>
<sequence length="361" mass="40768">MPIDIQQLEGNFSYIIIKAAAFIFIAVAAYLLARWLLERILKKLAGKTKTSMDDRLLNATKKPLRFLILAIGASYAVNAFQPYFPENVKTHISGVFYIIITITIAVWIMRLISAFFEWYAETIATRTESKADDEFVPLIVRVAKIVIGIITLIVILKHFNQDVQSLVVSLGVGSLALALAAQETLSNMIAGFVIMTDRPFRVGDRVELSDGKVGDVYQVGLRSTKLMTFANTLIIVPNSEIVKERVINRSYPDPLIRVKINVGVAYSSDVAQVKRILIKAFKDHPEILDKPKPQAYFLNFGDSALEFMAIGRVDSWKKQFMTSDDIRCEIMNRFRSEGIEIPFPQRDIWIRSDQESDAQPD</sequence>
<dbReference type="InterPro" id="IPR045275">
    <property type="entry name" value="MscS_archaea/bacteria_type"/>
</dbReference>
<keyword evidence="5 7" id="KW-1133">Transmembrane helix</keyword>
<comment type="subcellular location">
    <subcellularLocation>
        <location evidence="1">Cell membrane</location>
        <topology evidence="1">Multi-pass membrane protein</topology>
    </subcellularLocation>
</comment>
<dbReference type="InterPro" id="IPR006685">
    <property type="entry name" value="MscS_channel_2nd"/>
</dbReference>
<dbReference type="PANTHER" id="PTHR30221:SF1">
    <property type="entry name" value="SMALL-CONDUCTANCE MECHANOSENSITIVE CHANNEL"/>
    <property type="match status" value="1"/>
</dbReference>
<gene>
    <name evidence="11" type="ORF">CEE37_08350</name>
</gene>
<dbReference type="EMBL" id="NJBN01000005">
    <property type="protein sequence ID" value="TKJ40327.1"/>
    <property type="molecule type" value="Genomic_DNA"/>
</dbReference>
<dbReference type="PANTHER" id="PTHR30221">
    <property type="entry name" value="SMALL-CONDUCTANCE MECHANOSENSITIVE CHANNEL"/>
    <property type="match status" value="1"/>
</dbReference>
<feature type="domain" description="Mechanosensitive ion channel MscS" evidence="8">
    <location>
        <begin position="184"/>
        <end position="250"/>
    </location>
</feature>
<feature type="transmembrane region" description="Helical" evidence="7">
    <location>
        <begin position="138"/>
        <end position="157"/>
    </location>
</feature>
<dbReference type="GO" id="GO:0005886">
    <property type="term" value="C:plasma membrane"/>
    <property type="evidence" value="ECO:0007669"/>
    <property type="project" value="UniProtKB-SubCell"/>
</dbReference>
<dbReference type="InterPro" id="IPR049278">
    <property type="entry name" value="MS_channel_C"/>
</dbReference>
<feature type="transmembrane region" description="Helical" evidence="7">
    <location>
        <begin position="64"/>
        <end position="84"/>
    </location>
</feature>
<dbReference type="SUPFAM" id="SSF82861">
    <property type="entry name" value="Mechanosensitive channel protein MscS (YggB), transmembrane region"/>
    <property type="match status" value="1"/>
</dbReference>
<organism evidence="11 12">
    <name type="scientific">candidate division LCP-89 bacterium B3_LCP</name>
    <dbReference type="NCBI Taxonomy" id="2012998"/>
    <lineage>
        <taxon>Bacteria</taxon>
        <taxon>Pseudomonadati</taxon>
        <taxon>Bacteria division LCP-89</taxon>
    </lineage>
</organism>
<dbReference type="InterPro" id="IPR010920">
    <property type="entry name" value="LSM_dom_sf"/>
</dbReference>
<keyword evidence="4 7" id="KW-0812">Transmembrane</keyword>
<keyword evidence="3" id="KW-1003">Cell membrane</keyword>
<dbReference type="InterPro" id="IPR011014">
    <property type="entry name" value="MscS_channel_TM-2"/>
</dbReference>
<dbReference type="Pfam" id="PF00924">
    <property type="entry name" value="MS_channel_2nd"/>
    <property type="match status" value="1"/>
</dbReference>
<dbReference type="SUPFAM" id="SSF50182">
    <property type="entry name" value="Sm-like ribonucleoproteins"/>
    <property type="match status" value="1"/>
</dbReference>
<evidence type="ECO:0000256" key="7">
    <source>
        <dbReference type="SAM" id="Phobius"/>
    </source>
</evidence>
<dbReference type="Pfam" id="PF21082">
    <property type="entry name" value="MS_channel_3rd"/>
    <property type="match status" value="1"/>
</dbReference>
<evidence type="ECO:0000259" key="10">
    <source>
        <dbReference type="Pfam" id="PF21088"/>
    </source>
</evidence>
<dbReference type="Gene3D" id="1.10.287.1260">
    <property type="match status" value="1"/>
</dbReference>
<evidence type="ECO:0000256" key="2">
    <source>
        <dbReference type="ARBA" id="ARBA00008017"/>
    </source>
</evidence>
<comment type="caution">
    <text evidence="11">The sequence shown here is derived from an EMBL/GenBank/DDBJ whole genome shotgun (WGS) entry which is preliminary data.</text>
</comment>
<dbReference type="InterPro" id="IPR049142">
    <property type="entry name" value="MS_channel_1st"/>
</dbReference>
<dbReference type="GO" id="GO:0008381">
    <property type="term" value="F:mechanosensitive monoatomic ion channel activity"/>
    <property type="evidence" value="ECO:0007669"/>
    <property type="project" value="InterPro"/>
</dbReference>
<feature type="domain" description="Mechanosensitive ion channel transmembrane helices 2/3" evidence="10">
    <location>
        <begin position="143"/>
        <end position="182"/>
    </location>
</feature>
<accession>A0A532V029</accession>
<feature type="domain" description="Mechanosensitive ion channel MscS C-terminal" evidence="9">
    <location>
        <begin position="258"/>
        <end position="341"/>
    </location>
</feature>
<dbReference type="Gene3D" id="3.30.70.100">
    <property type="match status" value="1"/>
</dbReference>